<gene>
    <name evidence="2" type="ORF">Tci_604103</name>
</gene>
<protein>
    <submittedName>
        <fullName evidence="2">Reverse transcriptase domain-containing protein</fullName>
    </submittedName>
</protein>
<dbReference type="PANTHER" id="PTHR33067">
    <property type="entry name" value="RNA-DIRECTED DNA POLYMERASE-RELATED"/>
    <property type="match status" value="1"/>
</dbReference>
<feature type="region of interest" description="Disordered" evidence="1">
    <location>
        <begin position="157"/>
        <end position="176"/>
    </location>
</feature>
<name>A0A699JG71_TANCI</name>
<organism evidence="2">
    <name type="scientific">Tanacetum cinerariifolium</name>
    <name type="common">Dalmatian daisy</name>
    <name type="synonym">Chrysanthemum cinerariifolium</name>
    <dbReference type="NCBI Taxonomy" id="118510"/>
    <lineage>
        <taxon>Eukaryota</taxon>
        <taxon>Viridiplantae</taxon>
        <taxon>Streptophyta</taxon>
        <taxon>Embryophyta</taxon>
        <taxon>Tracheophyta</taxon>
        <taxon>Spermatophyta</taxon>
        <taxon>Magnoliopsida</taxon>
        <taxon>eudicotyledons</taxon>
        <taxon>Gunneridae</taxon>
        <taxon>Pentapetalae</taxon>
        <taxon>asterids</taxon>
        <taxon>campanulids</taxon>
        <taxon>Asterales</taxon>
        <taxon>Asteraceae</taxon>
        <taxon>Asteroideae</taxon>
        <taxon>Anthemideae</taxon>
        <taxon>Anthemidinae</taxon>
        <taxon>Tanacetum</taxon>
    </lineage>
</organism>
<dbReference type="Pfam" id="PF13650">
    <property type="entry name" value="Asp_protease_2"/>
    <property type="match status" value="1"/>
</dbReference>
<keyword evidence="2" id="KW-0548">Nucleotidyltransferase</keyword>
<reference evidence="2" key="1">
    <citation type="journal article" date="2019" name="Sci. Rep.">
        <title>Draft genome of Tanacetum cinerariifolium, the natural source of mosquito coil.</title>
        <authorList>
            <person name="Yamashiro T."/>
            <person name="Shiraishi A."/>
            <person name="Satake H."/>
            <person name="Nakayama K."/>
        </authorList>
    </citation>
    <scope>NUCLEOTIDE SEQUENCE</scope>
</reference>
<comment type="caution">
    <text evidence="2">The sequence shown here is derived from an EMBL/GenBank/DDBJ whole genome shotgun (WGS) entry which is preliminary data.</text>
</comment>
<dbReference type="SUPFAM" id="SSF50630">
    <property type="entry name" value="Acid proteases"/>
    <property type="match status" value="1"/>
</dbReference>
<dbReference type="AlphaFoldDB" id="A0A699JG71"/>
<evidence type="ECO:0000313" key="2">
    <source>
        <dbReference type="EMBL" id="GFA32131.1"/>
    </source>
</evidence>
<dbReference type="Gene3D" id="2.40.70.10">
    <property type="entry name" value="Acid Proteases"/>
    <property type="match status" value="1"/>
</dbReference>
<dbReference type="GO" id="GO:0003964">
    <property type="term" value="F:RNA-directed DNA polymerase activity"/>
    <property type="evidence" value="ECO:0007669"/>
    <property type="project" value="UniProtKB-KW"/>
</dbReference>
<keyword evidence="2" id="KW-0695">RNA-directed DNA polymerase</keyword>
<evidence type="ECO:0000256" key="1">
    <source>
        <dbReference type="SAM" id="MobiDB-lite"/>
    </source>
</evidence>
<dbReference type="EMBL" id="BKCJ010404189">
    <property type="protein sequence ID" value="GFA32131.1"/>
    <property type="molecule type" value="Genomic_DNA"/>
</dbReference>
<dbReference type="InterPro" id="IPR021109">
    <property type="entry name" value="Peptidase_aspartic_dom_sf"/>
</dbReference>
<dbReference type="CDD" id="cd00303">
    <property type="entry name" value="retropepsin_like"/>
    <property type="match status" value="1"/>
</dbReference>
<dbReference type="PANTHER" id="PTHR33067:SF35">
    <property type="entry name" value="ASPARTIC PEPTIDASE DDI1-TYPE DOMAIN-CONTAINING PROTEIN"/>
    <property type="match status" value="1"/>
</dbReference>
<keyword evidence="2" id="KW-0808">Transferase</keyword>
<accession>A0A699JG71</accession>
<proteinExistence type="predicted"/>
<feature type="non-terminal residue" evidence="2">
    <location>
        <position position="659"/>
    </location>
</feature>
<sequence>MLKQLQSNPPPAQVKAVEEICVTCGATGNYNQGNPGYRPQGVANPMRPPDFAQPNNFHLNELEKIKRMNDVSIKAMQNQIDIVKNELRNEMKTSIQTSLSNQTNEITLSNQTNEIKNMMASLLQMNTASTSGSGTLLGNTIANPKGELKAITTRSGLVTKGPTVPNPPKSVNPKEDECIEETYTDPDHAEYTIKVPPPPLALVLMPKYQKMLKALLSNKEKLQELANTPLNENCSAVILKKLLEKLGDPGKFLILCGFSEIKCKALADLGASINLMPLSVWKKFGLPNLIPTRMTLELANRAICTPDGIARDVFVSVGKFTFPVDFVVVDYESDLRVPLILGRPFLRTARALIDVYGEEMILHDRDERLTLNMKHDTASYSNHPRRESVNLINIFNLSREDCLEDLVSNPTSGNPTFSLHKEIALPEVIPEIHDSKGYNFLSKELPDIDSFNDIHPYFDDDPLSGSTTYSPNSFLEEFTDELALISYPLDYDDNRACNIESDIREIEFLLYQGKDSDFKDSIDQSVLTHCDDLFVDPTPEMFTDEQPPDYSFPPRFDVDDVLLSPDNEDKVFNSGILIHDRSIKIITYFAQEKKLAVSYASWLFEDFDPPFYELLVFKEVPNSIRLLPFSSKNEEKVFKPGIYPSKKFHCYFFLEISHP</sequence>